<dbReference type="InterPro" id="IPR036237">
    <property type="entry name" value="Xyl_isomerase-like_sf"/>
</dbReference>
<dbReference type="Pfam" id="PF01261">
    <property type="entry name" value="AP_endonuc_2"/>
    <property type="match status" value="1"/>
</dbReference>
<keyword evidence="2" id="KW-0413">Isomerase</keyword>
<evidence type="ECO:0000259" key="1">
    <source>
        <dbReference type="Pfam" id="PF01261"/>
    </source>
</evidence>
<accession>A0A418KWS0</accession>
<gene>
    <name evidence="2" type="ORF">DY240_01130</name>
</gene>
<name>A0A418KWS0_9ACTN</name>
<evidence type="ECO:0000313" key="3">
    <source>
        <dbReference type="Proteomes" id="UP000284057"/>
    </source>
</evidence>
<keyword evidence="3" id="KW-1185">Reference proteome</keyword>
<dbReference type="SUPFAM" id="SSF51658">
    <property type="entry name" value="Xylose isomerase-like"/>
    <property type="match status" value="1"/>
</dbReference>
<protein>
    <submittedName>
        <fullName evidence="2">Sugar phosphate isomerase/epimerase</fullName>
    </submittedName>
</protein>
<dbReference type="Gene3D" id="3.20.20.150">
    <property type="entry name" value="Divalent-metal-dependent TIM barrel enzymes"/>
    <property type="match status" value="1"/>
</dbReference>
<sequence>MSRSTDVVSVKTGLVSITFRQLGVDAVLDVMRRAELSAVEWGGDVHVPAGDVAAAKRTATASADHGVAVVAYGSYYRAGETAPGDFDDVLRTAVALGAPRIRVWAGAAGSADVTPERRDRVAADLRRITELAAREGVEIAVEHHPNTLTDTLDSALALYAAAGHPGLRPYWQPRLGLGPAEALREVTALLPALVTVHVFTWTADGARRPLAEGAPLWEPVLGALRDRDDAERYALLEFVQDDDPEALVRDAVTLRSWLAGS</sequence>
<dbReference type="PANTHER" id="PTHR12110">
    <property type="entry name" value="HYDROXYPYRUVATE ISOMERASE"/>
    <property type="match status" value="1"/>
</dbReference>
<dbReference type="InterPro" id="IPR050312">
    <property type="entry name" value="IolE/XylAMocC-like"/>
</dbReference>
<dbReference type="PANTHER" id="PTHR12110:SF41">
    <property type="entry name" value="INOSOSE DEHYDRATASE"/>
    <property type="match status" value="1"/>
</dbReference>
<evidence type="ECO:0000313" key="2">
    <source>
        <dbReference type="EMBL" id="RIQ36997.1"/>
    </source>
</evidence>
<dbReference type="InterPro" id="IPR013022">
    <property type="entry name" value="Xyl_isomerase-like_TIM-brl"/>
</dbReference>
<dbReference type="EMBL" id="QUAL01000011">
    <property type="protein sequence ID" value="RIQ36997.1"/>
    <property type="molecule type" value="Genomic_DNA"/>
</dbReference>
<proteinExistence type="predicted"/>
<dbReference type="Proteomes" id="UP000284057">
    <property type="component" value="Unassembled WGS sequence"/>
</dbReference>
<comment type="caution">
    <text evidence="2">The sequence shown here is derived from an EMBL/GenBank/DDBJ whole genome shotgun (WGS) entry which is preliminary data.</text>
</comment>
<dbReference type="AlphaFoldDB" id="A0A418KWS0"/>
<feature type="domain" description="Xylose isomerase-like TIM barrel" evidence="1">
    <location>
        <begin position="31"/>
        <end position="252"/>
    </location>
</feature>
<organism evidence="2 3">
    <name type="scientific">Jiangella rhizosphaerae</name>
    <dbReference type="NCBI Taxonomy" id="2293569"/>
    <lineage>
        <taxon>Bacteria</taxon>
        <taxon>Bacillati</taxon>
        <taxon>Actinomycetota</taxon>
        <taxon>Actinomycetes</taxon>
        <taxon>Jiangellales</taxon>
        <taxon>Jiangellaceae</taxon>
        <taxon>Jiangella</taxon>
    </lineage>
</organism>
<dbReference type="OrthoDB" id="9815124at2"/>
<dbReference type="GO" id="GO:0016853">
    <property type="term" value="F:isomerase activity"/>
    <property type="evidence" value="ECO:0007669"/>
    <property type="project" value="UniProtKB-KW"/>
</dbReference>
<reference evidence="2 3" key="1">
    <citation type="submission" date="2018-09" db="EMBL/GenBank/DDBJ databases">
        <title>Isolation, diversity and antifungal activity of actinobacteria from wheat.</title>
        <authorList>
            <person name="Han C."/>
        </authorList>
    </citation>
    <scope>NUCLEOTIDE SEQUENCE [LARGE SCALE GENOMIC DNA]</scope>
    <source>
        <strain evidence="2 3">NEAU-YY265</strain>
    </source>
</reference>